<comment type="caution">
    <text evidence="3">The sequence shown here is derived from an EMBL/GenBank/DDBJ whole genome shotgun (WGS) entry which is preliminary data.</text>
</comment>
<keyword evidence="4" id="KW-1185">Reference proteome</keyword>
<dbReference type="EMBL" id="QEIN01000016">
    <property type="protein sequence ID" value="RCV61697.1"/>
    <property type="molecule type" value="Genomic_DNA"/>
</dbReference>
<organism evidence="3 4">
    <name type="scientific">Marinitenerispora sediminis</name>
    <dbReference type="NCBI Taxonomy" id="1931232"/>
    <lineage>
        <taxon>Bacteria</taxon>
        <taxon>Bacillati</taxon>
        <taxon>Actinomycetota</taxon>
        <taxon>Actinomycetes</taxon>
        <taxon>Streptosporangiales</taxon>
        <taxon>Nocardiopsidaceae</taxon>
        <taxon>Marinitenerispora</taxon>
    </lineage>
</organism>
<dbReference type="SUPFAM" id="SSF55811">
    <property type="entry name" value="Nudix"/>
    <property type="match status" value="1"/>
</dbReference>
<dbReference type="AlphaFoldDB" id="A0A368TA22"/>
<dbReference type="Pfam" id="PF00293">
    <property type="entry name" value="NUDIX"/>
    <property type="match status" value="1"/>
</dbReference>
<accession>A0A368TA22</accession>
<dbReference type="PROSITE" id="PS51462">
    <property type="entry name" value="NUDIX"/>
    <property type="match status" value="1"/>
</dbReference>
<name>A0A368TA22_9ACTN</name>
<dbReference type="Proteomes" id="UP000253318">
    <property type="component" value="Unassembled WGS sequence"/>
</dbReference>
<dbReference type="InterPro" id="IPR015797">
    <property type="entry name" value="NUDIX_hydrolase-like_dom_sf"/>
</dbReference>
<dbReference type="GO" id="GO:0016787">
    <property type="term" value="F:hydrolase activity"/>
    <property type="evidence" value="ECO:0007669"/>
    <property type="project" value="UniProtKB-KW"/>
</dbReference>
<evidence type="ECO:0000313" key="4">
    <source>
        <dbReference type="Proteomes" id="UP000253318"/>
    </source>
</evidence>
<evidence type="ECO:0000313" key="3">
    <source>
        <dbReference type="EMBL" id="RCV61697.1"/>
    </source>
</evidence>
<dbReference type="GO" id="GO:0005829">
    <property type="term" value="C:cytosol"/>
    <property type="evidence" value="ECO:0007669"/>
    <property type="project" value="TreeGrafter"/>
</dbReference>
<dbReference type="PANTHER" id="PTHR11839:SF31">
    <property type="entry name" value="ADP-RIBOSE PYROPHOSPHATASE"/>
    <property type="match status" value="1"/>
</dbReference>
<dbReference type="CDD" id="cd24158">
    <property type="entry name" value="NUDIX_ADPRase_Rv1700"/>
    <property type="match status" value="1"/>
</dbReference>
<reference evidence="3 4" key="1">
    <citation type="submission" date="2018-04" db="EMBL/GenBank/DDBJ databases">
        <title>Novel actinobacteria from marine sediment.</title>
        <authorList>
            <person name="Ng Z.Y."/>
            <person name="Tan G.Y.A."/>
        </authorList>
    </citation>
    <scope>NUCLEOTIDE SEQUENCE [LARGE SCALE GENOMIC DNA]</scope>
    <source>
        <strain evidence="3 4">TPS81</strain>
    </source>
</reference>
<dbReference type="OrthoDB" id="9806150at2"/>
<evidence type="ECO:0000256" key="1">
    <source>
        <dbReference type="ARBA" id="ARBA00022801"/>
    </source>
</evidence>
<dbReference type="RefSeq" id="WP_114397335.1">
    <property type="nucleotide sequence ID" value="NZ_QEIM01000034.1"/>
</dbReference>
<dbReference type="PANTHER" id="PTHR11839">
    <property type="entry name" value="UDP/ADP-SUGAR PYROPHOSPHATASE"/>
    <property type="match status" value="1"/>
</dbReference>
<evidence type="ECO:0000259" key="2">
    <source>
        <dbReference type="PROSITE" id="PS51462"/>
    </source>
</evidence>
<gene>
    <name evidence="3" type="ORF">DEF24_03655</name>
</gene>
<sequence>MSGTVDYTVADHPESWTVEDTAERFRSPKVAMRSDWVRMPGSGGRTEVVQRDLFVHPGAVAVVALDDAGRVLLLRQYRHAVGHQLWELPAGMRDVDGEPPVRTAQRELLEEAGYRAATWHELADVFPSPGFSTERVIVYLARNLTEVPAEEIDFERVHEEADMPLEWMPLEDAVRAVLTGRLHNASAVIGILAAQAAVRDGLSTLRPALA</sequence>
<proteinExistence type="predicted"/>
<dbReference type="GO" id="GO:0006753">
    <property type="term" value="P:nucleoside phosphate metabolic process"/>
    <property type="evidence" value="ECO:0007669"/>
    <property type="project" value="TreeGrafter"/>
</dbReference>
<keyword evidence="1 3" id="KW-0378">Hydrolase</keyword>
<protein>
    <submittedName>
        <fullName evidence="3">NUDIX hydrolase</fullName>
    </submittedName>
</protein>
<dbReference type="InterPro" id="IPR000086">
    <property type="entry name" value="NUDIX_hydrolase_dom"/>
</dbReference>
<feature type="domain" description="Nudix hydrolase" evidence="2">
    <location>
        <begin position="54"/>
        <end position="195"/>
    </location>
</feature>
<dbReference type="GO" id="GO:0019693">
    <property type="term" value="P:ribose phosphate metabolic process"/>
    <property type="evidence" value="ECO:0007669"/>
    <property type="project" value="TreeGrafter"/>
</dbReference>
<dbReference type="Gene3D" id="3.90.79.10">
    <property type="entry name" value="Nucleoside Triphosphate Pyrophosphohydrolase"/>
    <property type="match status" value="1"/>
</dbReference>